<keyword evidence="3" id="KW-1185">Reference proteome</keyword>
<comment type="caution">
    <text evidence="2">The sequence shown here is derived from an EMBL/GenBank/DDBJ whole genome shotgun (WGS) entry which is preliminary data.</text>
</comment>
<sequence>MSAVAAPRWAPLLWLTLCSAAGAIVTGPSLTGAVVSVAALVISIVLALRTLAGMPVPTGRAVLGASLRDRSRRTAVSRQRDPDAAGRPRPRAPSPNPLAG</sequence>
<evidence type="ECO:0000313" key="3">
    <source>
        <dbReference type="Proteomes" id="UP000587527"/>
    </source>
</evidence>
<organism evidence="2 3">
    <name type="scientific">Allocatelliglobosispora scoriae</name>
    <dbReference type="NCBI Taxonomy" id="643052"/>
    <lineage>
        <taxon>Bacteria</taxon>
        <taxon>Bacillati</taxon>
        <taxon>Actinomycetota</taxon>
        <taxon>Actinomycetes</taxon>
        <taxon>Micromonosporales</taxon>
        <taxon>Micromonosporaceae</taxon>
        <taxon>Allocatelliglobosispora</taxon>
    </lineage>
</organism>
<proteinExistence type="predicted"/>
<dbReference type="Pfam" id="PF19950">
    <property type="entry name" value="DUF6412"/>
    <property type="match status" value="1"/>
</dbReference>
<evidence type="ECO:0000256" key="1">
    <source>
        <dbReference type="SAM" id="MobiDB-lite"/>
    </source>
</evidence>
<name>A0A841C3M9_9ACTN</name>
<dbReference type="EMBL" id="JACHMN010000003">
    <property type="protein sequence ID" value="MBB5873743.1"/>
    <property type="molecule type" value="Genomic_DNA"/>
</dbReference>
<dbReference type="AlphaFoldDB" id="A0A841C3M9"/>
<dbReference type="Proteomes" id="UP000587527">
    <property type="component" value="Unassembled WGS sequence"/>
</dbReference>
<accession>A0A841C3M9</accession>
<feature type="region of interest" description="Disordered" evidence="1">
    <location>
        <begin position="67"/>
        <end position="100"/>
    </location>
</feature>
<dbReference type="InterPro" id="IPR045635">
    <property type="entry name" value="DUF6412"/>
</dbReference>
<dbReference type="RefSeq" id="WP_184847536.1">
    <property type="nucleotide sequence ID" value="NZ_JACHMN010000003.1"/>
</dbReference>
<gene>
    <name evidence="2" type="ORF">F4553_007177</name>
</gene>
<evidence type="ECO:0000313" key="2">
    <source>
        <dbReference type="EMBL" id="MBB5873743.1"/>
    </source>
</evidence>
<protein>
    <submittedName>
        <fullName evidence="2">Uncharacterized protein</fullName>
    </submittedName>
</protein>
<reference evidence="2 3" key="1">
    <citation type="submission" date="2020-08" db="EMBL/GenBank/DDBJ databases">
        <title>Sequencing the genomes of 1000 actinobacteria strains.</title>
        <authorList>
            <person name="Klenk H.-P."/>
        </authorList>
    </citation>
    <scope>NUCLEOTIDE SEQUENCE [LARGE SCALE GENOMIC DNA]</scope>
    <source>
        <strain evidence="2 3">DSM 45362</strain>
    </source>
</reference>
<feature type="compositionally biased region" description="Pro residues" evidence="1">
    <location>
        <begin position="91"/>
        <end position="100"/>
    </location>
</feature>